<evidence type="ECO:0000313" key="2">
    <source>
        <dbReference type="EMBL" id="TNM38480.1"/>
    </source>
</evidence>
<proteinExistence type="predicted"/>
<dbReference type="RefSeq" id="WP_139623592.1">
    <property type="nucleotide sequence ID" value="NZ_VDMP01000025.1"/>
</dbReference>
<name>A0A5C4VRN8_9ACTN</name>
<dbReference type="Proteomes" id="UP000313231">
    <property type="component" value="Unassembled WGS sequence"/>
</dbReference>
<organism evidence="2 3">
    <name type="scientific">Nocardioides albidus</name>
    <dbReference type="NCBI Taxonomy" id="1517589"/>
    <lineage>
        <taxon>Bacteria</taxon>
        <taxon>Bacillati</taxon>
        <taxon>Actinomycetota</taxon>
        <taxon>Actinomycetes</taxon>
        <taxon>Propionibacteriales</taxon>
        <taxon>Nocardioidaceae</taxon>
        <taxon>Nocardioides</taxon>
    </lineage>
</organism>
<reference evidence="2 3" key="1">
    <citation type="journal article" date="2016" name="Int. J. Syst. Evol. Microbiol.">
        <title>Nocardioides albidus sp. nov., an actinobacterium isolated from garden soil.</title>
        <authorList>
            <person name="Singh H."/>
            <person name="Du J."/>
            <person name="Trinh H."/>
            <person name="Won K."/>
            <person name="Yang J.E."/>
            <person name="Yin C."/>
            <person name="Kook M."/>
            <person name="Yi T.H."/>
        </authorList>
    </citation>
    <scope>NUCLEOTIDE SEQUENCE [LARGE SCALE GENOMIC DNA]</scope>
    <source>
        <strain evidence="2 3">CCTCC AB 2015297</strain>
    </source>
</reference>
<keyword evidence="3" id="KW-1185">Reference proteome</keyword>
<dbReference type="EMBL" id="VDMP01000025">
    <property type="protein sequence ID" value="TNM38480.1"/>
    <property type="molecule type" value="Genomic_DNA"/>
</dbReference>
<dbReference type="AlphaFoldDB" id="A0A5C4VRN8"/>
<protein>
    <submittedName>
        <fullName evidence="2">Uncharacterized protein</fullName>
    </submittedName>
</protein>
<evidence type="ECO:0000256" key="1">
    <source>
        <dbReference type="SAM" id="MobiDB-lite"/>
    </source>
</evidence>
<accession>A0A5C4VRN8</accession>
<sequence>MTVEVKESDKPACAIDTMSLLTEGRRRPMPVVEETSLPTSTFPGFAHAGTIPHSPASSEAGFGVAAEGFDSGGGR</sequence>
<comment type="caution">
    <text evidence="2">The sequence shown here is derived from an EMBL/GenBank/DDBJ whole genome shotgun (WGS) entry which is preliminary data.</text>
</comment>
<feature type="region of interest" description="Disordered" evidence="1">
    <location>
        <begin position="35"/>
        <end position="75"/>
    </location>
</feature>
<evidence type="ECO:0000313" key="3">
    <source>
        <dbReference type="Proteomes" id="UP000313231"/>
    </source>
</evidence>
<gene>
    <name evidence="2" type="ORF">FHP29_14640</name>
</gene>